<keyword evidence="2" id="KW-1185">Reference proteome</keyword>
<reference evidence="1" key="1">
    <citation type="submission" date="2023-04" db="EMBL/GenBank/DDBJ databases">
        <title>A chromosome-level genome assembly of the parasitoid wasp Eretmocerus hayati.</title>
        <authorList>
            <person name="Zhong Y."/>
            <person name="Liu S."/>
            <person name="Liu Y."/>
        </authorList>
    </citation>
    <scope>NUCLEOTIDE SEQUENCE</scope>
    <source>
        <strain evidence="1">ZJU_SS_LIU_2023</strain>
    </source>
</reference>
<proteinExistence type="predicted"/>
<dbReference type="EMBL" id="CM056743">
    <property type="protein sequence ID" value="KAJ8669093.1"/>
    <property type="molecule type" value="Genomic_DNA"/>
</dbReference>
<organism evidence="1 2">
    <name type="scientific">Eretmocerus hayati</name>
    <dbReference type="NCBI Taxonomy" id="131215"/>
    <lineage>
        <taxon>Eukaryota</taxon>
        <taxon>Metazoa</taxon>
        <taxon>Ecdysozoa</taxon>
        <taxon>Arthropoda</taxon>
        <taxon>Hexapoda</taxon>
        <taxon>Insecta</taxon>
        <taxon>Pterygota</taxon>
        <taxon>Neoptera</taxon>
        <taxon>Endopterygota</taxon>
        <taxon>Hymenoptera</taxon>
        <taxon>Apocrita</taxon>
        <taxon>Proctotrupomorpha</taxon>
        <taxon>Chalcidoidea</taxon>
        <taxon>Aphelinidae</taxon>
        <taxon>Aphelininae</taxon>
        <taxon>Eretmocerus</taxon>
    </lineage>
</organism>
<comment type="caution">
    <text evidence="1">The sequence shown here is derived from an EMBL/GenBank/DDBJ whole genome shotgun (WGS) entry which is preliminary data.</text>
</comment>
<protein>
    <submittedName>
        <fullName evidence="1">Uncharacterized protein</fullName>
    </submittedName>
</protein>
<sequence>MLERVNYRFLRTLASEGNFPLHRFKHNYSDVSSYFKVHTISSQHMVNDQVLMYGILRKELKVPELDQKIQNRDISYDLRNPIDVRNIKARSNWFQYSALNRCIKAWNSLPNNVQAIESKSGFRSVVKNRTLAYYV</sequence>
<name>A0ACC2NE90_9HYME</name>
<gene>
    <name evidence="1" type="ORF">QAD02_000352</name>
</gene>
<accession>A0ACC2NE90</accession>
<evidence type="ECO:0000313" key="2">
    <source>
        <dbReference type="Proteomes" id="UP001239111"/>
    </source>
</evidence>
<evidence type="ECO:0000313" key="1">
    <source>
        <dbReference type="EMBL" id="KAJ8669093.1"/>
    </source>
</evidence>
<dbReference type="Proteomes" id="UP001239111">
    <property type="component" value="Chromosome 3"/>
</dbReference>